<name>A0A251S4B7_HELAN</name>
<dbReference type="AlphaFoldDB" id="A0A251S4B7"/>
<protein>
    <submittedName>
        <fullName evidence="1">Uncharacterized protein</fullName>
    </submittedName>
</protein>
<proteinExistence type="predicted"/>
<organism evidence="1 2">
    <name type="scientific">Helianthus annuus</name>
    <name type="common">Common sunflower</name>
    <dbReference type="NCBI Taxonomy" id="4232"/>
    <lineage>
        <taxon>Eukaryota</taxon>
        <taxon>Viridiplantae</taxon>
        <taxon>Streptophyta</taxon>
        <taxon>Embryophyta</taxon>
        <taxon>Tracheophyta</taxon>
        <taxon>Spermatophyta</taxon>
        <taxon>Magnoliopsida</taxon>
        <taxon>eudicotyledons</taxon>
        <taxon>Gunneridae</taxon>
        <taxon>Pentapetalae</taxon>
        <taxon>asterids</taxon>
        <taxon>campanulids</taxon>
        <taxon>Asterales</taxon>
        <taxon>Asteraceae</taxon>
        <taxon>Asteroideae</taxon>
        <taxon>Heliantheae alliance</taxon>
        <taxon>Heliantheae</taxon>
        <taxon>Helianthus</taxon>
    </lineage>
</organism>
<keyword evidence="2" id="KW-1185">Reference proteome</keyword>
<evidence type="ECO:0000313" key="1">
    <source>
        <dbReference type="EMBL" id="OTF92966.1"/>
    </source>
</evidence>
<reference evidence="2" key="1">
    <citation type="journal article" date="2017" name="Nature">
        <title>The sunflower genome provides insights into oil metabolism, flowering and Asterid evolution.</title>
        <authorList>
            <person name="Badouin H."/>
            <person name="Gouzy J."/>
            <person name="Grassa C.J."/>
            <person name="Murat F."/>
            <person name="Staton S.E."/>
            <person name="Cottret L."/>
            <person name="Lelandais-Briere C."/>
            <person name="Owens G.L."/>
            <person name="Carrere S."/>
            <person name="Mayjonade B."/>
            <person name="Legrand L."/>
            <person name="Gill N."/>
            <person name="Kane N.C."/>
            <person name="Bowers J.E."/>
            <person name="Hubner S."/>
            <person name="Bellec A."/>
            <person name="Berard A."/>
            <person name="Berges H."/>
            <person name="Blanchet N."/>
            <person name="Boniface M.C."/>
            <person name="Brunel D."/>
            <person name="Catrice O."/>
            <person name="Chaidir N."/>
            <person name="Claudel C."/>
            <person name="Donnadieu C."/>
            <person name="Faraut T."/>
            <person name="Fievet G."/>
            <person name="Helmstetter N."/>
            <person name="King M."/>
            <person name="Knapp S.J."/>
            <person name="Lai Z."/>
            <person name="Le Paslier M.C."/>
            <person name="Lippi Y."/>
            <person name="Lorenzon L."/>
            <person name="Mandel J.R."/>
            <person name="Marage G."/>
            <person name="Marchand G."/>
            <person name="Marquand E."/>
            <person name="Bret-Mestries E."/>
            <person name="Morien E."/>
            <person name="Nambeesan S."/>
            <person name="Nguyen T."/>
            <person name="Pegot-Espagnet P."/>
            <person name="Pouilly N."/>
            <person name="Raftis F."/>
            <person name="Sallet E."/>
            <person name="Schiex T."/>
            <person name="Thomas J."/>
            <person name="Vandecasteele C."/>
            <person name="Vares D."/>
            <person name="Vear F."/>
            <person name="Vautrin S."/>
            <person name="Crespi M."/>
            <person name="Mangin B."/>
            <person name="Burke J.M."/>
            <person name="Salse J."/>
            <person name="Munos S."/>
            <person name="Vincourt P."/>
            <person name="Rieseberg L.H."/>
            <person name="Langlade N.B."/>
        </authorList>
    </citation>
    <scope>NUCLEOTIDE SEQUENCE [LARGE SCALE GENOMIC DNA]</scope>
    <source>
        <strain evidence="2">cv. SF193</strain>
    </source>
</reference>
<evidence type="ECO:0000313" key="2">
    <source>
        <dbReference type="Proteomes" id="UP000215914"/>
    </source>
</evidence>
<dbReference type="EMBL" id="CM007905">
    <property type="protein sequence ID" value="OTF92966.1"/>
    <property type="molecule type" value="Genomic_DNA"/>
</dbReference>
<dbReference type="Proteomes" id="UP000215914">
    <property type="component" value="Chromosome 16"/>
</dbReference>
<sequence>MSGRTRTQGATQAPHQTLVHVKLDQIEGSNQSQIEIQARIHEHQVERITSLTHNKLGGSLE</sequence>
<dbReference type="InParanoid" id="A0A251S4B7"/>
<accession>A0A251S4B7</accession>
<gene>
    <name evidence="1" type="ORF">HannXRQ_Chr16g0527761</name>
</gene>